<feature type="disulfide bond" evidence="13">
    <location>
        <begin position="59"/>
        <end position="145"/>
    </location>
</feature>
<evidence type="ECO:0000256" key="8">
    <source>
        <dbReference type="ARBA" id="ARBA00023157"/>
    </source>
</evidence>
<dbReference type="CDD" id="cd00692">
    <property type="entry name" value="ligninase"/>
    <property type="match status" value="1"/>
</dbReference>
<comment type="similarity">
    <text evidence="1 14">Belongs to the peroxidase family. Ligninase subfamily.</text>
</comment>
<keyword evidence="7 11" id="KW-0408">Iron</keyword>
<dbReference type="InterPro" id="IPR002016">
    <property type="entry name" value="Haem_peroxidase"/>
</dbReference>
<keyword evidence="6 14" id="KW-0560">Oxidoreductase</keyword>
<dbReference type="PRINTS" id="PR00458">
    <property type="entry name" value="PEROXIDASE"/>
</dbReference>
<feature type="binding site" evidence="11">
    <location>
        <position position="202"/>
    </location>
    <ligand>
        <name>Ca(2+)</name>
        <dbReference type="ChEBI" id="CHEBI:29108"/>
        <label>2</label>
    </ligand>
</feature>
<feature type="binding site" description="axial binding residue" evidence="11">
    <location>
        <position position="201"/>
    </location>
    <ligand>
        <name>heme b</name>
        <dbReference type="ChEBI" id="CHEBI:60344"/>
    </ligand>
    <ligandPart>
        <name>Fe</name>
        <dbReference type="ChEBI" id="CHEBI:18248"/>
    </ligandPart>
</feature>
<keyword evidence="2 14" id="KW-0575">Peroxidase</keyword>
<reference evidence="16 17" key="1">
    <citation type="journal article" date="2016" name="Mol. Biol. Evol.">
        <title>Comparative Genomics of Early-Diverging Mushroom-Forming Fungi Provides Insights into the Origins of Lignocellulose Decay Capabilities.</title>
        <authorList>
            <person name="Nagy L.G."/>
            <person name="Riley R."/>
            <person name="Tritt A."/>
            <person name="Adam C."/>
            <person name="Daum C."/>
            <person name="Floudas D."/>
            <person name="Sun H."/>
            <person name="Yadav J.S."/>
            <person name="Pangilinan J."/>
            <person name="Larsson K.H."/>
            <person name="Matsuura K."/>
            <person name="Barry K."/>
            <person name="Labutti K."/>
            <person name="Kuo R."/>
            <person name="Ohm R.A."/>
            <person name="Bhattacharya S.S."/>
            <person name="Shirouzu T."/>
            <person name="Yoshinaga Y."/>
            <person name="Martin F.M."/>
            <person name="Grigoriev I.V."/>
            <person name="Hibbett D.S."/>
        </authorList>
    </citation>
    <scope>NUCLEOTIDE SEQUENCE [LARGE SCALE GENOMIC DNA]</scope>
    <source>
        <strain evidence="16 17">HHB9708</strain>
    </source>
</reference>
<evidence type="ECO:0000256" key="13">
    <source>
        <dbReference type="PIRSR" id="PIRSR601621-4"/>
    </source>
</evidence>
<evidence type="ECO:0000313" key="17">
    <source>
        <dbReference type="Proteomes" id="UP000076722"/>
    </source>
</evidence>
<dbReference type="InterPro" id="IPR019793">
    <property type="entry name" value="Peroxidases_heam-ligand_BS"/>
</dbReference>
<evidence type="ECO:0000256" key="7">
    <source>
        <dbReference type="ARBA" id="ARBA00023004"/>
    </source>
</evidence>
<dbReference type="Gene3D" id="1.10.420.10">
    <property type="entry name" value="Peroxidase, domain 2"/>
    <property type="match status" value="1"/>
</dbReference>
<dbReference type="InterPro" id="IPR019794">
    <property type="entry name" value="Peroxidases_AS"/>
</dbReference>
<dbReference type="EMBL" id="KV419411">
    <property type="protein sequence ID" value="KZS92296.1"/>
    <property type="molecule type" value="Genomic_DNA"/>
</dbReference>
<dbReference type="PROSITE" id="PS50873">
    <property type="entry name" value="PEROXIDASE_4"/>
    <property type="match status" value="1"/>
</dbReference>
<keyword evidence="11 14" id="KW-0106">Calcium</keyword>
<evidence type="ECO:0000256" key="12">
    <source>
        <dbReference type="PIRSR" id="PIRSR601621-3"/>
    </source>
</evidence>
<dbReference type="GO" id="GO:0042744">
    <property type="term" value="P:hydrogen peroxide catabolic process"/>
    <property type="evidence" value="ECO:0007669"/>
    <property type="project" value="TreeGrafter"/>
</dbReference>
<dbReference type="InterPro" id="IPR010255">
    <property type="entry name" value="Haem_peroxidase_sf"/>
</dbReference>
<dbReference type="PANTHER" id="PTHR31356">
    <property type="entry name" value="THYLAKOID LUMENAL 29 KDA PROTEIN, CHLOROPLASTIC-RELATED"/>
    <property type="match status" value="1"/>
</dbReference>
<evidence type="ECO:0000256" key="2">
    <source>
        <dbReference type="ARBA" id="ARBA00022559"/>
    </source>
</evidence>
<feature type="domain" description="Plant heme peroxidase family profile" evidence="15">
    <location>
        <begin position="67"/>
        <end position="351"/>
    </location>
</feature>
<dbReference type="Gene3D" id="1.10.520.10">
    <property type="match status" value="1"/>
</dbReference>
<dbReference type="STRING" id="1314777.A0A164TE38"/>
<dbReference type="InterPro" id="IPR024589">
    <property type="entry name" value="Ligninase_C"/>
</dbReference>
<feature type="binding site" evidence="11">
    <location>
        <position position="73"/>
    </location>
    <ligand>
        <name>Ca(2+)</name>
        <dbReference type="ChEBI" id="CHEBI:29108"/>
        <label>1</label>
    </ligand>
</feature>
<dbReference type="GO" id="GO:0000302">
    <property type="term" value="P:response to reactive oxygen species"/>
    <property type="evidence" value="ECO:0007669"/>
    <property type="project" value="TreeGrafter"/>
</dbReference>
<feature type="chain" id="PRO_5007748182" description="Peroxidase" evidence="14">
    <location>
        <begin position="21"/>
        <end position="379"/>
    </location>
</feature>
<accession>A0A164TE38</accession>
<feature type="disulfide bond" evidence="13">
    <location>
        <begin position="28"/>
        <end position="41"/>
    </location>
</feature>
<keyword evidence="17" id="KW-1185">Reference proteome</keyword>
<feature type="binding site" evidence="11">
    <location>
        <position position="95"/>
    </location>
    <ligand>
        <name>Ca(2+)</name>
        <dbReference type="ChEBI" id="CHEBI:29108"/>
        <label>1</label>
    </ligand>
</feature>
<gene>
    <name evidence="16" type="ORF">SISNIDRAFT_474903</name>
</gene>
<evidence type="ECO:0000259" key="15">
    <source>
        <dbReference type="PROSITE" id="PS50873"/>
    </source>
</evidence>
<dbReference type="PANTHER" id="PTHR31356:SF66">
    <property type="entry name" value="CATALASE-PEROXIDASE"/>
    <property type="match status" value="1"/>
</dbReference>
<dbReference type="AlphaFoldDB" id="A0A164TE38"/>
<dbReference type="InterPro" id="IPR044831">
    <property type="entry name" value="Ccp1-like"/>
</dbReference>
<keyword evidence="4 11" id="KW-0479">Metal-binding</keyword>
<evidence type="ECO:0000256" key="6">
    <source>
        <dbReference type="ARBA" id="ARBA00023002"/>
    </source>
</evidence>
<comment type="cofactor">
    <cofactor evidence="11">
        <name>heme b</name>
        <dbReference type="ChEBI" id="CHEBI:60344"/>
    </cofactor>
    <text evidence="11">Binds 1 heme b (iron(II)-protoporphyrin IX) group per subunit.</text>
</comment>
<feature type="signal peptide" evidence="14">
    <location>
        <begin position="1"/>
        <end position="20"/>
    </location>
</feature>
<keyword evidence="5 14" id="KW-0732">Signal</keyword>
<evidence type="ECO:0000256" key="3">
    <source>
        <dbReference type="ARBA" id="ARBA00022617"/>
    </source>
</evidence>
<dbReference type="Proteomes" id="UP000076722">
    <property type="component" value="Unassembled WGS sequence"/>
</dbReference>
<name>A0A164TE38_9AGAM</name>
<dbReference type="InterPro" id="IPR001621">
    <property type="entry name" value="Ligninase"/>
</dbReference>
<protein>
    <recommendedName>
        <fullName evidence="14">Peroxidase</fullName>
        <ecNumber evidence="14">1.11.1.-</ecNumber>
    </recommendedName>
</protein>
<dbReference type="EC" id="1.11.1.-" evidence="14"/>
<evidence type="ECO:0000256" key="10">
    <source>
        <dbReference type="PIRSR" id="PIRSR601621-1"/>
    </source>
</evidence>
<evidence type="ECO:0000256" key="14">
    <source>
        <dbReference type="RuleBase" id="RU363051"/>
    </source>
</evidence>
<evidence type="ECO:0000256" key="9">
    <source>
        <dbReference type="ARBA" id="ARBA00023180"/>
    </source>
</evidence>
<dbReference type="GO" id="GO:0004601">
    <property type="term" value="F:peroxidase activity"/>
    <property type="evidence" value="ECO:0007669"/>
    <property type="project" value="UniProtKB-KW"/>
</dbReference>
<dbReference type="GO" id="GO:0046872">
    <property type="term" value="F:metal ion binding"/>
    <property type="evidence" value="ECO:0007669"/>
    <property type="project" value="UniProtKB-UniRule"/>
</dbReference>
<dbReference type="GO" id="GO:0020037">
    <property type="term" value="F:heme binding"/>
    <property type="evidence" value="ECO:0007669"/>
    <property type="project" value="UniProtKB-UniRule"/>
</dbReference>
<feature type="disulfide bond" evidence="13">
    <location>
        <begin position="281"/>
        <end position="347"/>
    </location>
</feature>
<evidence type="ECO:0000256" key="11">
    <source>
        <dbReference type="PIRSR" id="PIRSR601621-2"/>
    </source>
</evidence>
<feature type="binding site" evidence="11">
    <location>
        <position position="226"/>
    </location>
    <ligand>
        <name>Ca(2+)</name>
        <dbReference type="ChEBI" id="CHEBI:29108"/>
        <label>2</label>
    </ligand>
</feature>
<dbReference type="Pfam" id="PF00141">
    <property type="entry name" value="peroxidase"/>
    <property type="match status" value="1"/>
</dbReference>
<proteinExistence type="inferred from homology"/>
<dbReference type="PROSITE" id="PS00436">
    <property type="entry name" value="PEROXIDASE_2"/>
    <property type="match status" value="1"/>
</dbReference>
<dbReference type="PROSITE" id="PS00435">
    <property type="entry name" value="PEROXIDASE_1"/>
    <property type="match status" value="1"/>
</dbReference>
<keyword evidence="8 13" id="KW-1015">Disulfide bond</keyword>
<evidence type="ECO:0000256" key="4">
    <source>
        <dbReference type="ARBA" id="ARBA00022723"/>
    </source>
</evidence>
<dbReference type="PRINTS" id="PR00462">
    <property type="entry name" value="LIGNINASE"/>
</dbReference>
<feature type="binding site" evidence="11">
    <location>
        <position position="219"/>
    </location>
    <ligand>
        <name>Ca(2+)</name>
        <dbReference type="ChEBI" id="CHEBI:29108"/>
        <label>2</label>
    </ligand>
</feature>
<dbReference type="GO" id="GO:0034599">
    <property type="term" value="P:cellular response to oxidative stress"/>
    <property type="evidence" value="ECO:0007669"/>
    <property type="project" value="InterPro"/>
</dbReference>
<feature type="site" description="Transition state stabilizer" evidence="12">
    <location>
        <position position="68"/>
    </location>
</feature>
<feature type="binding site" evidence="11">
    <location>
        <position position="221"/>
    </location>
    <ligand>
        <name>Ca(2+)</name>
        <dbReference type="ChEBI" id="CHEBI:29108"/>
        <label>2</label>
    </ligand>
</feature>
<dbReference type="SUPFAM" id="SSF48113">
    <property type="entry name" value="Heme-dependent peroxidases"/>
    <property type="match status" value="1"/>
</dbReference>
<feature type="binding site" evidence="11">
    <location>
        <position position="93"/>
    </location>
    <ligand>
        <name>Ca(2+)</name>
        <dbReference type="ChEBI" id="CHEBI:29108"/>
        <label>1</label>
    </ligand>
</feature>
<feature type="disulfide bond" evidence="13">
    <location>
        <begin position="40"/>
        <end position="317"/>
    </location>
</feature>
<dbReference type="OrthoDB" id="2113341at2759"/>
<evidence type="ECO:0000313" key="16">
    <source>
        <dbReference type="EMBL" id="KZS92296.1"/>
    </source>
</evidence>
<evidence type="ECO:0000256" key="5">
    <source>
        <dbReference type="ARBA" id="ARBA00022729"/>
    </source>
</evidence>
<organism evidence="16 17">
    <name type="scientific">Sistotremastrum niveocremeum HHB9708</name>
    <dbReference type="NCBI Taxonomy" id="1314777"/>
    <lineage>
        <taxon>Eukaryota</taxon>
        <taxon>Fungi</taxon>
        <taxon>Dikarya</taxon>
        <taxon>Basidiomycota</taxon>
        <taxon>Agaricomycotina</taxon>
        <taxon>Agaricomycetes</taxon>
        <taxon>Sistotremastrales</taxon>
        <taxon>Sistotremastraceae</taxon>
        <taxon>Sertulicium</taxon>
        <taxon>Sertulicium niveocremeum</taxon>
    </lineage>
</organism>
<sequence length="379" mass="39783">MTAFKGLLAIAALATVSVKAANFKRVACPDGKNTATNAACCVFFALRDDLQENLFDEQCGEDVHESLRLTFHDAIAFSPALTKQGKFGGGGADGSMITFPDVEPNFEANNGIDDSVDALTPFLANHNVTSGDLIQFAGAVGITNCPGAPRLEFLAGRPPPTAPAPDGLIPEPVDDLDKIFARMLDGGNFSPAEVVALISSHSIARADHVDPTIQAVPFDSTPFVFDTQIFTEVLLRGVGFPGTGGNVGEAESPLPLTDDEDVGEMRLLSDSNFARDSRTACTWQGFVGQQAKMQAAFKAAMSKLAIIGHNRADLIDCSEVIPPASTVAVKGAHFPASKTHADIEQACASTPFPVLPADPGQATLIPHCPDGSEDDCDES</sequence>
<feature type="binding site" evidence="11">
    <location>
        <position position="91"/>
    </location>
    <ligand>
        <name>Ca(2+)</name>
        <dbReference type="ChEBI" id="CHEBI:29108"/>
        <label>1</label>
    </ligand>
</feature>
<keyword evidence="3 11" id="KW-0349">Heme</keyword>
<comment type="cofactor">
    <cofactor evidence="11 14">
        <name>Ca(2+)</name>
        <dbReference type="ChEBI" id="CHEBI:29108"/>
    </cofactor>
    <text evidence="11 14">Binds 2 calcium ions per subunit.</text>
</comment>
<feature type="active site" description="Proton acceptor" evidence="10">
    <location>
        <position position="72"/>
    </location>
</feature>
<keyword evidence="9" id="KW-0325">Glycoprotein</keyword>
<evidence type="ECO:0000256" key="1">
    <source>
        <dbReference type="ARBA" id="ARBA00006089"/>
    </source>
</evidence>
<dbReference type="Pfam" id="PF11895">
    <property type="entry name" value="Peroxidase_ext"/>
    <property type="match status" value="1"/>
</dbReference>